<dbReference type="GO" id="GO:0003866">
    <property type="term" value="F:3-phosphoshikimate 1-carboxyvinyltransferase activity"/>
    <property type="evidence" value="ECO:0007669"/>
    <property type="project" value="UniProtKB-UniRule"/>
</dbReference>
<comment type="subunit">
    <text evidence="7">Monomer.</text>
</comment>
<evidence type="ECO:0000259" key="8">
    <source>
        <dbReference type="Pfam" id="PF00275"/>
    </source>
</evidence>
<comment type="pathway">
    <text evidence="1 7">Metabolic intermediate biosynthesis; chorismate biosynthesis; chorismate from D-erythrose 4-phosphate and phosphoenolpyruvate: step 6/7.</text>
</comment>
<accession>A0A9D1CS63</accession>
<comment type="subcellular location">
    <subcellularLocation>
        <location evidence="7">Cytoplasm</location>
    </subcellularLocation>
</comment>
<feature type="binding site" evidence="7">
    <location>
        <position position="20"/>
    </location>
    <ligand>
        <name>3-phosphoshikimate</name>
        <dbReference type="ChEBI" id="CHEBI:145989"/>
    </ligand>
</feature>
<dbReference type="NCBIfam" id="TIGR01356">
    <property type="entry name" value="aroA"/>
    <property type="match status" value="1"/>
</dbReference>
<comment type="catalytic activity">
    <reaction evidence="6">
        <text>3-phosphoshikimate + phosphoenolpyruvate = 5-O-(1-carboxyvinyl)-3-phosphoshikimate + phosphate</text>
        <dbReference type="Rhea" id="RHEA:21256"/>
        <dbReference type="ChEBI" id="CHEBI:43474"/>
        <dbReference type="ChEBI" id="CHEBI:57701"/>
        <dbReference type="ChEBI" id="CHEBI:58702"/>
        <dbReference type="ChEBI" id="CHEBI:145989"/>
        <dbReference type="EC" id="2.5.1.19"/>
    </reaction>
    <physiologicalReaction direction="left-to-right" evidence="6">
        <dbReference type="Rhea" id="RHEA:21257"/>
    </physiologicalReaction>
</comment>
<dbReference type="GO" id="GO:0005737">
    <property type="term" value="C:cytoplasm"/>
    <property type="evidence" value="ECO:0007669"/>
    <property type="project" value="UniProtKB-SubCell"/>
</dbReference>
<feature type="binding site" evidence="7">
    <location>
        <position position="165"/>
    </location>
    <ligand>
        <name>3-phosphoshikimate</name>
        <dbReference type="ChEBI" id="CHEBI:145989"/>
    </ligand>
</feature>
<comment type="caution">
    <text evidence="7">Lacks conserved residue(s) required for the propagation of feature annotation.</text>
</comment>
<proteinExistence type="inferred from homology"/>
<dbReference type="PROSITE" id="PS00885">
    <property type="entry name" value="EPSP_SYNTHASE_2"/>
    <property type="match status" value="1"/>
</dbReference>
<comment type="function">
    <text evidence="7">Catalyzes the transfer of the enolpyruvyl moiety of phosphoenolpyruvate (PEP) to the 5-hydroxyl of shikimate-3-phosphate (S3P) to produce enolpyruvyl shikimate-3-phosphate and inorganic phosphate.</text>
</comment>
<dbReference type="GO" id="GO:0009423">
    <property type="term" value="P:chorismate biosynthetic process"/>
    <property type="evidence" value="ECO:0007669"/>
    <property type="project" value="UniProtKB-UniRule"/>
</dbReference>
<feature type="binding site" evidence="7">
    <location>
        <position position="25"/>
    </location>
    <ligand>
        <name>3-phosphoshikimate</name>
        <dbReference type="ChEBI" id="CHEBI:145989"/>
    </ligand>
</feature>
<feature type="domain" description="Enolpyruvate transferase" evidence="8">
    <location>
        <begin position="6"/>
        <end position="420"/>
    </location>
</feature>
<evidence type="ECO:0000256" key="4">
    <source>
        <dbReference type="ARBA" id="ARBA00022679"/>
    </source>
</evidence>
<dbReference type="InterPro" id="IPR013792">
    <property type="entry name" value="RNA3'P_cycl/enolpyr_Trfase_a/b"/>
</dbReference>
<sequence>MNTVVKKSKLHGDAPVPGSKSHTIRAVLLGLMSKGTSVIHNPLPSLDCKSALSVARCFGAEVDDRPGLWTVKGVGSELKVPDDYVDCGNSGSTAYFSASIAALVDGYTFLTGDGQIRRRPIQPVLDAINQLGGTAFTSRPGVNACPAIIRGRMKGGEVRFNHCLSQFVSSVMMAAPLLENDTVIINTDPLEKPYLQMSIDWMSKYGVELKENSGDYTRFVIPGGREYTATESHISSDWSSVAFPLVAGIVTDSEITISGVNFEDSQGDKAVIDHLIMMGADIVKDPANGRIIVKGGKALHSGMRIDLSDIPDSLPALSVAAAFAEGDTTFTGLGHVRMKETDRVAVMASELTKVGASVEVGSDYMIVHGGKKLTGATVSSFGDHRVAMAMIVCGMFAEGEMTVTGSECAAVSFPTFFEVMEGLGADMVSA</sequence>
<feature type="binding site" evidence="7">
    <location>
        <position position="21"/>
    </location>
    <ligand>
        <name>3-phosphoshikimate</name>
        <dbReference type="ChEBI" id="CHEBI:145989"/>
    </ligand>
</feature>
<feature type="active site" description="Proton acceptor" evidence="7">
    <location>
        <position position="312"/>
    </location>
</feature>
<dbReference type="InterPro" id="IPR001986">
    <property type="entry name" value="Enolpyruvate_Tfrase_dom"/>
</dbReference>
<name>A0A9D1CS63_9FIRM</name>
<dbReference type="CDD" id="cd01556">
    <property type="entry name" value="EPSP_synthase"/>
    <property type="match status" value="1"/>
</dbReference>
<evidence type="ECO:0000256" key="2">
    <source>
        <dbReference type="ARBA" id="ARBA00009948"/>
    </source>
</evidence>
<dbReference type="InterPro" id="IPR023193">
    <property type="entry name" value="EPSP_synthase_CS"/>
</dbReference>
<evidence type="ECO:0000256" key="7">
    <source>
        <dbReference type="HAMAP-Rule" id="MF_00210"/>
    </source>
</evidence>
<reference evidence="9" key="1">
    <citation type="submission" date="2020-10" db="EMBL/GenBank/DDBJ databases">
        <authorList>
            <person name="Gilroy R."/>
        </authorList>
    </citation>
    <scope>NUCLEOTIDE SEQUENCE</scope>
    <source>
        <strain evidence="9">ChiBcolR7-354</strain>
    </source>
</reference>
<feature type="binding site" evidence="7">
    <location>
        <position position="91"/>
    </location>
    <ligand>
        <name>phosphoenolpyruvate</name>
        <dbReference type="ChEBI" id="CHEBI:58702"/>
    </ligand>
</feature>
<keyword evidence="3 7" id="KW-0028">Amino-acid biosynthesis</keyword>
<evidence type="ECO:0000313" key="10">
    <source>
        <dbReference type="Proteomes" id="UP000824262"/>
    </source>
</evidence>
<dbReference type="SUPFAM" id="SSF55205">
    <property type="entry name" value="EPT/RTPC-like"/>
    <property type="match status" value="1"/>
</dbReference>
<dbReference type="Gene3D" id="3.65.10.10">
    <property type="entry name" value="Enolpyruvate transferase domain"/>
    <property type="match status" value="2"/>
</dbReference>
<feature type="binding site" evidence="7">
    <location>
        <position position="312"/>
    </location>
    <ligand>
        <name>3-phosphoshikimate</name>
        <dbReference type="ChEBI" id="CHEBI:145989"/>
    </ligand>
</feature>
<dbReference type="Pfam" id="PF00275">
    <property type="entry name" value="EPSP_synthase"/>
    <property type="match status" value="1"/>
</dbReference>
<dbReference type="InterPro" id="IPR036968">
    <property type="entry name" value="Enolpyruvate_Tfrase_sf"/>
</dbReference>
<dbReference type="PANTHER" id="PTHR21090">
    <property type="entry name" value="AROM/DEHYDROQUINATE SYNTHASE"/>
    <property type="match status" value="1"/>
</dbReference>
<evidence type="ECO:0000313" key="9">
    <source>
        <dbReference type="EMBL" id="HIQ78517.1"/>
    </source>
</evidence>
<dbReference type="EMBL" id="DVGA01000046">
    <property type="protein sequence ID" value="HIQ78517.1"/>
    <property type="molecule type" value="Genomic_DNA"/>
</dbReference>
<gene>
    <name evidence="7 9" type="primary">aroA</name>
    <name evidence="9" type="ORF">IAB77_04595</name>
</gene>
<dbReference type="GO" id="GO:0009073">
    <property type="term" value="P:aromatic amino acid family biosynthetic process"/>
    <property type="evidence" value="ECO:0007669"/>
    <property type="project" value="UniProtKB-KW"/>
</dbReference>
<evidence type="ECO:0000256" key="6">
    <source>
        <dbReference type="ARBA" id="ARBA00044633"/>
    </source>
</evidence>
<organism evidence="9 10">
    <name type="scientific">Candidatus Scatomorpha intestinavium</name>
    <dbReference type="NCBI Taxonomy" id="2840922"/>
    <lineage>
        <taxon>Bacteria</taxon>
        <taxon>Bacillati</taxon>
        <taxon>Bacillota</taxon>
        <taxon>Clostridia</taxon>
        <taxon>Eubacteriales</taxon>
        <taxon>Candidatus Scatomorpha</taxon>
    </lineage>
</organism>
<feature type="binding site" evidence="7">
    <location>
        <position position="20"/>
    </location>
    <ligand>
        <name>phosphoenolpyruvate</name>
        <dbReference type="ChEBI" id="CHEBI:58702"/>
    </ligand>
</feature>
<comment type="similarity">
    <text evidence="2 7">Belongs to the EPSP synthase family.</text>
</comment>
<dbReference type="PIRSF" id="PIRSF000505">
    <property type="entry name" value="EPSPS"/>
    <property type="match status" value="1"/>
</dbReference>
<feature type="binding site" evidence="7">
    <location>
        <position position="385"/>
    </location>
    <ligand>
        <name>phosphoenolpyruvate</name>
        <dbReference type="ChEBI" id="CHEBI:58702"/>
    </ligand>
</feature>
<feature type="binding site" evidence="7">
    <location>
        <position position="166"/>
    </location>
    <ligand>
        <name>3-phosphoshikimate</name>
        <dbReference type="ChEBI" id="CHEBI:145989"/>
    </ligand>
</feature>
<dbReference type="HAMAP" id="MF_00210">
    <property type="entry name" value="EPSP_synth"/>
    <property type="match status" value="1"/>
</dbReference>
<evidence type="ECO:0000256" key="1">
    <source>
        <dbReference type="ARBA" id="ARBA00004811"/>
    </source>
</evidence>
<evidence type="ECO:0000256" key="5">
    <source>
        <dbReference type="ARBA" id="ARBA00023141"/>
    </source>
</evidence>
<comment type="caution">
    <text evidence="9">The sequence shown here is derived from an EMBL/GenBank/DDBJ whole genome shotgun (WGS) entry which is preliminary data.</text>
</comment>
<feature type="binding site" evidence="7">
    <location>
        <position position="339"/>
    </location>
    <ligand>
        <name>3-phosphoshikimate</name>
        <dbReference type="ChEBI" id="CHEBI:145989"/>
    </ligand>
</feature>
<keyword evidence="5 7" id="KW-0057">Aromatic amino acid biosynthesis</keyword>
<dbReference type="GO" id="GO:0008652">
    <property type="term" value="P:amino acid biosynthetic process"/>
    <property type="evidence" value="ECO:0007669"/>
    <property type="project" value="UniProtKB-KW"/>
</dbReference>
<dbReference type="InterPro" id="IPR006264">
    <property type="entry name" value="EPSP_synthase"/>
</dbReference>
<feature type="binding site" evidence="7">
    <location>
        <position position="166"/>
    </location>
    <ligand>
        <name>phosphoenolpyruvate</name>
        <dbReference type="ChEBI" id="CHEBI:58702"/>
    </ligand>
</feature>
<evidence type="ECO:0000256" key="3">
    <source>
        <dbReference type="ARBA" id="ARBA00022605"/>
    </source>
</evidence>
<feature type="binding site" evidence="7">
    <location>
        <position position="119"/>
    </location>
    <ligand>
        <name>phosphoenolpyruvate</name>
        <dbReference type="ChEBI" id="CHEBI:58702"/>
    </ligand>
</feature>
<feature type="binding site" evidence="7">
    <location>
        <position position="343"/>
    </location>
    <ligand>
        <name>phosphoenolpyruvate</name>
        <dbReference type="ChEBI" id="CHEBI:58702"/>
    </ligand>
</feature>
<reference evidence="9" key="2">
    <citation type="journal article" date="2021" name="PeerJ">
        <title>Extensive microbial diversity within the chicken gut microbiome revealed by metagenomics and culture.</title>
        <authorList>
            <person name="Gilroy R."/>
            <person name="Ravi A."/>
            <person name="Getino M."/>
            <person name="Pursley I."/>
            <person name="Horton D.L."/>
            <person name="Alikhan N.F."/>
            <person name="Baker D."/>
            <person name="Gharbi K."/>
            <person name="Hall N."/>
            <person name="Watson M."/>
            <person name="Adriaenssens E.M."/>
            <person name="Foster-Nyarko E."/>
            <person name="Jarju S."/>
            <person name="Secka A."/>
            <person name="Antonio M."/>
            <person name="Oren A."/>
            <person name="Chaudhuri R.R."/>
            <person name="La Ragione R."/>
            <person name="Hildebrand F."/>
            <person name="Pallen M.J."/>
        </authorList>
    </citation>
    <scope>NUCLEOTIDE SEQUENCE</scope>
    <source>
        <strain evidence="9">ChiBcolR7-354</strain>
    </source>
</reference>
<dbReference type="PANTHER" id="PTHR21090:SF5">
    <property type="entry name" value="PENTAFUNCTIONAL AROM POLYPEPTIDE"/>
    <property type="match status" value="1"/>
</dbReference>
<dbReference type="EC" id="2.5.1.19" evidence="7"/>
<keyword evidence="7" id="KW-0963">Cytoplasm</keyword>
<protein>
    <recommendedName>
        <fullName evidence="7">3-phosphoshikimate 1-carboxyvinyltransferase</fullName>
        <ecNumber evidence="7">2.5.1.19</ecNumber>
    </recommendedName>
    <alternativeName>
        <fullName evidence="7">5-enolpyruvylshikimate-3-phosphate synthase</fullName>
        <shortName evidence="7">EPSP synthase</shortName>
        <shortName evidence="7">EPSPS</shortName>
    </alternativeName>
</protein>
<keyword evidence="4 7" id="KW-0808">Transferase</keyword>
<dbReference type="Proteomes" id="UP000824262">
    <property type="component" value="Unassembled WGS sequence"/>
</dbReference>
<dbReference type="AlphaFoldDB" id="A0A9D1CS63"/>